<evidence type="ECO:0000259" key="14">
    <source>
        <dbReference type="Pfam" id="PF00266"/>
    </source>
</evidence>
<dbReference type="PIRSF" id="PIRSF000525">
    <property type="entry name" value="SerC"/>
    <property type="match status" value="1"/>
</dbReference>
<feature type="binding site" evidence="12">
    <location>
        <position position="102"/>
    </location>
    <ligand>
        <name>pyridoxal 5'-phosphate</name>
        <dbReference type="ChEBI" id="CHEBI:597326"/>
    </ligand>
</feature>
<dbReference type="AlphaFoldDB" id="A0A3D8MBE2"/>
<feature type="binding site" evidence="12">
    <location>
        <position position="42"/>
    </location>
    <ligand>
        <name>L-glutamate</name>
        <dbReference type="ChEBI" id="CHEBI:29985"/>
    </ligand>
</feature>
<evidence type="ECO:0000256" key="8">
    <source>
        <dbReference type="ARBA" id="ARBA00023096"/>
    </source>
</evidence>
<feature type="binding site" evidence="12">
    <location>
        <position position="196"/>
    </location>
    <ligand>
        <name>pyridoxal 5'-phosphate</name>
        <dbReference type="ChEBI" id="CHEBI:597326"/>
    </ligand>
</feature>
<gene>
    <name evidence="12" type="primary">serC</name>
    <name evidence="15" type="ORF">DXV75_04510</name>
</gene>
<evidence type="ECO:0000256" key="11">
    <source>
        <dbReference type="ARBA" id="ARBA00049007"/>
    </source>
</evidence>
<comment type="cofactor">
    <cofactor evidence="12">
        <name>pyridoxal 5'-phosphate</name>
        <dbReference type="ChEBI" id="CHEBI:597326"/>
    </cofactor>
    <text evidence="12">Binds 1 pyridoxal phosphate per subunit.</text>
</comment>
<comment type="catalytic activity">
    <reaction evidence="10 12">
        <text>4-(phosphooxy)-L-threonine + 2-oxoglutarate = (R)-3-hydroxy-2-oxo-4-phosphooxybutanoate + L-glutamate</text>
        <dbReference type="Rhea" id="RHEA:16573"/>
        <dbReference type="ChEBI" id="CHEBI:16810"/>
        <dbReference type="ChEBI" id="CHEBI:29985"/>
        <dbReference type="ChEBI" id="CHEBI:58452"/>
        <dbReference type="ChEBI" id="CHEBI:58538"/>
        <dbReference type="EC" id="2.6.1.52"/>
    </reaction>
</comment>
<dbReference type="GO" id="GO:0008615">
    <property type="term" value="P:pyridoxine biosynthetic process"/>
    <property type="evidence" value="ECO:0007669"/>
    <property type="project" value="UniProtKB-UniRule"/>
</dbReference>
<keyword evidence="9 12" id="KW-0718">Serine biosynthesis</keyword>
<dbReference type="CDD" id="cd00611">
    <property type="entry name" value="PSAT_like"/>
    <property type="match status" value="1"/>
</dbReference>
<dbReference type="InterPro" id="IPR020578">
    <property type="entry name" value="Aminotrans_V_PyrdxlP_BS"/>
</dbReference>
<dbReference type="InterPro" id="IPR015422">
    <property type="entry name" value="PyrdxlP-dep_Trfase_small"/>
</dbReference>
<evidence type="ECO:0000256" key="13">
    <source>
        <dbReference type="RuleBase" id="RU004505"/>
    </source>
</evidence>
<evidence type="ECO:0000256" key="3">
    <source>
        <dbReference type="ARBA" id="ARBA00006904"/>
    </source>
</evidence>
<evidence type="ECO:0000256" key="12">
    <source>
        <dbReference type="HAMAP-Rule" id="MF_00160"/>
    </source>
</evidence>
<dbReference type="FunFam" id="3.40.640.10:FF:000010">
    <property type="entry name" value="Phosphoserine aminotransferase"/>
    <property type="match status" value="1"/>
</dbReference>
<feature type="binding site" evidence="12">
    <location>
        <position position="173"/>
    </location>
    <ligand>
        <name>pyridoxal 5'-phosphate</name>
        <dbReference type="ChEBI" id="CHEBI:597326"/>
    </ligand>
</feature>
<evidence type="ECO:0000256" key="4">
    <source>
        <dbReference type="ARBA" id="ARBA00022576"/>
    </source>
</evidence>
<keyword evidence="4 12" id="KW-0032">Aminotransferase</keyword>
<comment type="subunit">
    <text evidence="12">Homodimer.</text>
</comment>
<dbReference type="Pfam" id="PF00266">
    <property type="entry name" value="Aminotran_5"/>
    <property type="match status" value="1"/>
</dbReference>
<dbReference type="Proteomes" id="UP000256561">
    <property type="component" value="Unassembled WGS sequence"/>
</dbReference>
<feature type="binding site" evidence="12">
    <location>
        <position position="153"/>
    </location>
    <ligand>
        <name>pyridoxal 5'-phosphate</name>
        <dbReference type="ChEBI" id="CHEBI:597326"/>
    </ligand>
</feature>
<feature type="binding site" evidence="12">
    <location>
        <begin position="76"/>
        <end position="77"/>
    </location>
    <ligand>
        <name>pyridoxal 5'-phosphate</name>
        <dbReference type="ChEBI" id="CHEBI:597326"/>
    </ligand>
</feature>
<dbReference type="InterPro" id="IPR015421">
    <property type="entry name" value="PyrdxlP-dep_Trfase_major"/>
</dbReference>
<feature type="domain" description="Aminotransferase class V" evidence="14">
    <location>
        <begin position="4"/>
        <end position="349"/>
    </location>
</feature>
<dbReference type="NCBIfam" id="TIGR01364">
    <property type="entry name" value="serC_1"/>
    <property type="match status" value="1"/>
</dbReference>
<dbReference type="EC" id="2.6.1.52" evidence="12"/>
<dbReference type="SUPFAM" id="SSF53383">
    <property type="entry name" value="PLP-dependent transferases"/>
    <property type="match status" value="1"/>
</dbReference>
<protein>
    <recommendedName>
        <fullName evidence="12">Phosphoserine aminotransferase</fullName>
        <ecNumber evidence="12">2.6.1.52</ecNumber>
    </recommendedName>
    <alternativeName>
        <fullName evidence="12">Phosphohydroxythreonine aminotransferase</fullName>
        <shortName evidence="12">PSAT</shortName>
    </alternativeName>
</protein>
<dbReference type="GO" id="GO:0006564">
    <property type="term" value="P:L-serine biosynthetic process"/>
    <property type="evidence" value="ECO:0007669"/>
    <property type="project" value="UniProtKB-UniRule"/>
</dbReference>
<keyword evidence="12" id="KW-0963">Cytoplasm</keyword>
<organism evidence="15 16">
    <name type="scientific">Alteromonas aestuariivivens</name>
    <dbReference type="NCBI Taxonomy" id="1938339"/>
    <lineage>
        <taxon>Bacteria</taxon>
        <taxon>Pseudomonadati</taxon>
        <taxon>Pseudomonadota</taxon>
        <taxon>Gammaproteobacteria</taxon>
        <taxon>Alteromonadales</taxon>
        <taxon>Alteromonadaceae</taxon>
        <taxon>Alteromonas/Salinimonas group</taxon>
        <taxon>Alteromonas</taxon>
    </lineage>
</organism>
<dbReference type="GO" id="GO:0030170">
    <property type="term" value="F:pyridoxal phosphate binding"/>
    <property type="evidence" value="ECO:0007669"/>
    <property type="project" value="UniProtKB-UniRule"/>
</dbReference>
<sequence>MNKVFNFSAGPAMLPAEVMKQAQDEFMNWRDGGTSVMEVSHRGADFIEVAEQAEADLRSLLDVPDNYKVLFTHGGGRGQFAAVPLNLSAAGDTSLHLVSGSWSQGAVEEAQKYNQAKVIGEVTQVDGKTAFIPPAEEAFFDDAAYCHFCPNETVDGIAFDWLPESGNVPLVADMSSTILSQPLDVSRYGVIYAGAQKNIGPSGLSVVIVRDDLIGKARRETPSIFDYELLAKHDSMYNTPPTFSWYLAGLVFKWLINQGGLTAMASRNQAKAELLYSAIDSSDFYRNSIHTDNRSKMNVPFQLTDPSLDSEFLAQSKQAGLMALKGHRSVGGMRASIYNAMPIEGVQALVDFMAEFERRHG</sequence>
<name>A0A3D8MBE2_9ALTE</name>
<feature type="modified residue" description="N6-(pyridoxal phosphate)lysine" evidence="12">
    <location>
        <position position="197"/>
    </location>
</feature>
<dbReference type="GO" id="GO:0004648">
    <property type="term" value="F:O-phospho-L-serine:2-oxoglutarate aminotransferase activity"/>
    <property type="evidence" value="ECO:0007669"/>
    <property type="project" value="UniProtKB-UniRule"/>
</dbReference>
<evidence type="ECO:0000313" key="15">
    <source>
        <dbReference type="EMBL" id="RDV27309.1"/>
    </source>
</evidence>
<dbReference type="HAMAP" id="MF_00160">
    <property type="entry name" value="SerC_aminotrans_5"/>
    <property type="match status" value="1"/>
</dbReference>
<keyword evidence="7 12" id="KW-0663">Pyridoxal phosphate</keyword>
<comment type="similarity">
    <text evidence="3 12">Belongs to the class-V pyridoxal-phosphate-dependent aminotransferase family. SerC subfamily.</text>
</comment>
<evidence type="ECO:0000256" key="5">
    <source>
        <dbReference type="ARBA" id="ARBA00022605"/>
    </source>
</evidence>
<evidence type="ECO:0000256" key="9">
    <source>
        <dbReference type="ARBA" id="ARBA00023299"/>
    </source>
</evidence>
<dbReference type="GO" id="GO:0005737">
    <property type="term" value="C:cytoplasm"/>
    <property type="evidence" value="ECO:0007669"/>
    <property type="project" value="UniProtKB-SubCell"/>
</dbReference>
<evidence type="ECO:0000256" key="2">
    <source>
        <dbReference type="ARBA" id="ARBA00005099"/>
    </source>
</evidence>
<dbReference type="InterPro" id="IPR000192">
    <property type="entry name" value="Aminotrans_V_dom"/>
</dbReference>
<evidence type="ECO:0000256" key="1">
    <source>
        <dbReference type="ARBA" id="ARBA00004915"/>
    </source>
</evidence>
<keyword evidence="6 12" id="KW-0808">Transferase</keyword>
<keyword evidence="5 12" id="KW-0028">Amino-acid biosynthesis</keyword>
<dbReference type="UniPathway" id="UPA00244">
    <property type="reaction ID" value="UER00311"/>
</dbReference>
<comment type="caution">
    <text evidence="12">Lacks conserved residue(s) required for the propagation of feature annotation.</text>
</comment>
<comment type="function">
    <text evidence="12">Catalyzes the reversible conversion of 3-phosphohydroxypyruvate to phosphoserine and of 3-hydroxy-2-oxo-4-phosphonooxybutanoate to phosphohydroxythreonine.</text>
</comment>
<dbReference type="Gene3D" id="3.90.1150.10">
    <property type="entry name" value="Aspartate Aminotransferase, domain 1"/>
    <property type="match status" value="1"/>
</dbReference>
<evidence type="ECO:0000313" key="16">
    <source>
        <dbReference type="Proteomes" id="UP000256561"/>
    </source>
</evidence>
<dbReference type="Gene3D" id="3.40.640.10">
    <property type="entry name" value="Type I PLP-dependent aspartate aminotransferase-like (Major domain)"/>
    <property type="match status" value="1"/>
</dbReference>
<keyword evidence="8 12" id="KW-0664">Pyridoxine biosynthesis</keyword>
<comment type="subcellular location">
    <subcellularLocation>
        <location evidence="12">Cytoplasm</location>
    </subcellularLocation>
</comment>
<feature type="binding site" evidence="12">
    <location>
        <begin position="238"/>
        <end position="239"/>
    </location>
    <ligand>
        <name>pyridoxal 5'-phosphate</name>
        <dbReference type="ChEBI" id="CHEBI:597326"/>
    </ligand>
</feature>
<keyword evidence="16" id="KW-1185">Reference proteome</keyword>
<dbReference type="EMBL" id="QRHA01000003">
    <property type="protein sequence ID" value="RDV27309.1"/>
    <property type="molecule type" value="Genomic_DNA"/>
</dbReference>
<dbReference type="InterPro" id="IPR022278">
    <property type="entry name" value="Pser_aminoTfrase"/>
</dbReference>
<comment type="caution">
    <text evidence="15">The sequence shown here is derived from an EMBL/GenBank/DDBJ whole genome shotgun (WGS) entry which is preliminary data.</text>
</comment>
<evidence type="ECO:0000256" key="6">
    <source>
        <dbReference type="ARBA" id="ARBA00022679"/>
    </source>
</evidence>
<dbReference type="UniPathway" id="UPA00135">
    <property type="reaction ID" value="UER00197"/>
</dbReference>
<dbReference type="InterPro" id="IPR015424">
    <property type="entry name" value="PyrdxlP-dep_Trfase"/>
</dbReference>
<proteinExistence type="inferred from homology"/>
<dbReference type="PROSITE" id="PS00595">
    <property type="entry name" value="AA_TRANSFER_CLASS_5"/>
    <property type="match status" value="1"/>
</dbReference>
<accession>A0A3D8MBE2</accession>
<evidence type="ECO:0000256" key="10">
    <source>
        <dbReference type="ARBA" id="ARBA00047630"/>
    </source>
</evidence>
<dbReference type="PANTHER" id="PTHR43247">
    <property type="entry name" value="PHOSPHOSERINE AMINOTRANSFERASE"/>
    <property type="match status" value="1"/>
</dbReference>
<dbReference type="FunFam" id="3.90.1150.10:FF:000006">
    <property type="entry name" value="Phosphoserine aminotransferase"/>
    <property type="match status" value="1"/>
</dbReference>
<comment type="catalytic activity">
    <reaction evidence="11 12 13">
        <text>O-phospho-L-serine + 2-oxoglutarate = 3-phosphooxypyruvate + L-glutamate</text>
        <dbReference type="Rhea" id="RHEA:14329"/>
        <dbReference type="ChEBI" id="CHEBI:16810"/>
        <dbReference type="ChEBI" id="CHEBI:18110"/>
        <dbReference type="ChEBI" id="CHEBI:29985"/>
        <dbReference type="ChEBI" id="CHEBI:57524"/>
        <dbReference type="EC" id="2.6.1.52"/>
    </reaction>
</comment>
<reference evidence="16" key="1">
    <citation type="submission" date="2018-08" db="EMBL/GenBank/DDBJ databases">
        <authorList>
            <person name="Zhang J."/>
            <person name="Du Z.-J."/>
        </authorList>
    </citation>
    <scope>NUCLEOTIDE SEQUENCE [LARGE SCALE GENOMIC DNA]</scope>
    <source>
        <strain evidence="16">KCTC 52655</strain>
    </source>
</reference>
<comment type="pathway">
    <text evidence="2 12 13">Amino-acid biosynthesis; L-serine biosynthesis; L-serine from 3-phospho-D-glycerate: step 2/3.</text>
</comment>
<dbReference type="OrthoDB" id="9809412at2"/>
<comment type="pathway">
    <text evidence="1 12">Cofactor biosynthesis; pyridoxine 5'-phosphate biosynthesis; pyridoxine 5'-phosphate from D-erythrose 4-phosphate: step 3/5.</text>
</comment>
<evidence type="ECO:0000256" key="7">
    <source>
        <dbReference type="ARBA" id="ARBA00022898"/>
    </source>
</evidence>
<dbReference type="NCBIfam" id="NF003764">
    <property type="entry name" value="PRK05355.1"/>
    <property type="match status" value="1"/>
</dbReference>
<dbReference type="RefSeq" id="WP_115592211.1">
    <property type="nucleotide sequence ID" value="NZ_QRHA01000003.1"/>
</dbReference>
<dbReference type="PANTHER" id="PTHR43247:SF1">
    <property type="entry name" value="PHOSPHOSERINE AMINOTRANSFERASE"/>
    <property type="match status" value="1"/>
</dbReference>